<keyword evidence="1 3" id="KW-0808">Transferase</keyword>
<evidence type="ECO:0000313" key="3">
    <source>
        <dbReference type="EMBL" id="QGQ95071.1"/>
    </source>
</evidence>
<dbReference type="AlphaFoldDB" id="A0A6B8REZ7"/>
<dbReference type="GO" id="GO:0008410">
    <property type="term" value="F:CoA-transferase activity"/>
    <property type="evidence" value="ECO:0007669"/>
    <property type="project" value="TreeGrafter"/>
</dbReference>
<dbReference type="Pfam" id="PF02515">
    <property type="entry name" value="CoA_transf_3"/>
    <property type="match status" value="1"/>
</dbReference>
<organism evidence="3 4">
    <name type="scientific">Paenibacillus psychroresistens</name>
    <dbReference type="NCBI Taxonomy" id="1778678"/>
    <lineage>
        <taxon>Bacteria</taxon>
        <taxon>Bacillati</taxon>
        <taxon>Bacillota</taxon>
        <taxon>Bacilli</taxon>
        <taxon>Bacillales</taxon>
        <taxon>Paenibacillaceae</taxon>
        <taxon>Paenibacillus</taxon>
    </lineage>
</organism>
<dbReference type="Proteomes" id="UP000426246">
    <property type="component" value="Chromosome"/>
</dbReference>
<dbReference type="Gene3D" id="3.40.50.10540">
    <property type="entry name" value="Crotonobetainyl-coa:carnitine coa-transferase, domain 1"/>
    <property type="match status" value="1"/>
</dbReference>
<reference evidence="4" key="1">
    <citation type="submission" date="2018-11" db="EMBL/GenBank/DDBJ databases">
        <title>Complete genome sequence of Paenibacillus sp. ML311-T8.</title>
        <authorList>
            <person name="Nam Y.-D."/>
            <person name="Kang J."/>
            <person name="Chung W.-H."/>
            <person name="Park Y.S."/>
        </authorList>
    </citation>
    <scope>NUCLEOTIDE SEQUENCE [LARGE SCALE GENOMIC DNA]</scope>
    <source>
        <strain evidence="4">ML311-T8</strain>
    </source>
</reference>
<dbReference type="PANTHER" id="PTHR48207">
    <property type="entry name" value="SUCCINATE--HYDROXYMETHYLGLUTARATE COA-TRANSFERASE"/>
    <property type="match status" value="1"/>
</dbReference>
<dbReference type="Gene3D" id="3.30.1540.10">
    <property type="entry name" value="formyl-coa transferase, domain 3"/>
    <property type="match status" value="1"/>
</dbReference>
<evidence type="ECO:0000256" key="1">
    <source>
        <dbReference type="ARBA" id="ARBA00022679"/>
    </source>
</evidence>
<sequence length="390" mass="42401">MSDFQKGPLSGIKVIEFGQIAAGPFTGMLLGDLGADIVKVERPDSGDGMREWPPFFVDEDGDGFSSNFASLNRNKRSIAVDFKNPDQLKRLQQLCQHADVIIENYRPGVLSKFGLGYENLKLANPALIYCSISGYGQTGSYSQKGAFDVTVQAISGLMSVTGDEDGNPVKCGVPVADFSAGLYSAYSITAALLQTKQTGIGTHIDCSMLGSLLGISALQTSEYFGNGKVPRRLGTAHPRNAPYQGFQGLDKPFVIAAGNDKLWREVALAVNQPELANDPRFTTQALRAANQKELAGILQLSFSEKTAAAWLEEFDRRGVPCAPINTFEDILNDPVVRELELLQDLELPGGQTTSTVPFPVKLSGFQNSIYRRPPKKGEHTEQVFDEWQGN</sequence>
<dbReference type="InterPro" id="IPR003673">
    <property type="entry name" value="CoA-Trfase_fam_III"/>
</dbReference>
<gene>
    <name evidence="3" type="ORF">EHS13_09335</name>
</gene>
<feature type="region of interest" description="Disordered" evidence="2">
    <location>
        <begin position="371"/>
        <end position="390"/>
    </location>
</feature>
<dbReference type="PANTHER" id="PTHR48207:SF3">
    <property type="entry name" value="SUCCINATE--HYDROXYMETHYLGLUTARATE COA-TRANSFERASE"/>
    <property type="match status" value="1"/>
</dbReference>
<dbReference type="SUPFAM" id="SSF89796">
    <property type="entry name" value="CoA-transferase family III (CaiB/BaiF)"/>
    <property type="match status" value="1"/>
</dbReference>
<dbReference type="RefSeq" id="WP_155700086.1">
    <property type="nucleotide sequence ID" value="NZ_CP034235.1"/>
</dbReference>
<protein>
    <submittedName>
        <fullName evidence="3">CoA transferase</fullName>
    </submittedName>
</protein>
<dbReference type="InterPro" id="IPR044855">
    <property type="entry name" value="CoA-Trfase_III_dom3_sf"/>
</dbReference>
<name>A0A6B8REZ7_9BACL</name>
<dbReference type="OrthoDB" id="9797653at2"/>
<evidence type="ECO:0000313" key="4">
    <source>
        <dbReference type="Proteomes" id="UP000426246"/>
    </source>
</evidence>
<evidence type="ECO:0000256" key="2">
    <source>
        <dbReference type="SAM" id="MobiDB-lite"/>
    </source>
</evidence>
<proteinExistence type="predicted"/>
<dbReference type="InterPro" id="IPR050483">
    <property type="entry name" value="CoA-transferase_III_domain"/>
</dbReference>
<keyword evidence="4" id="KW-1185">Reference proteome</keyword>
<accession>A0A6B8REZ7</accession>
<dbReference type="EMBL" id="CP034235">
    <property type="protein sequence ID" value="QGQ95071.1"/>
    <property type="molecule type" value="Genomic_DNA"/>
</dbReference>
<dbReference type="InterPro" id="IPR023606">
    <property type="entry name" value="CoA-Trfase_III_dom_1_sf"/>
</dbReference>
<dbReference type="KEGG" id="ppsc:EHS13_09335"/>